<dbReference type="GO" id="GO:0005524">
    <property type="term" value="F:ATP binding"/>
    <property type="evidence" value="ECO:0007669"/>
    <property type="project" value="UniProtKB-UniRule"/>
</dbReference>
<dbReference type="InterPro" id="IPR011095">
    <property type="entry name" value="Dala_Dala_lig_C"/>
</dbReference>
<dbReference type="GO" id="GO:0005829">
    <property type="term" value="C:cytosol"/>
    <property type="evidence" value="ECO:0007669"/>
    <property type="project" value="TreeGrafter"/>
</dbReference>
<keyword evidence="8 15" id="KW-0436">Ligase</keyword>
<evidence type="ECO:0000256" key="11">
    <source>
        <dbReference type="ARBA" id="ARBA00022960"/>
    </source>
</evidence>
<dbReference type="InterPro" id="IPR016185">
    <property type="entry name" value="PreATP-grasp_dom_sf"/>
</dbReference>
<dbReference type="Gene3D" id="3.30.1490.20">
    <property type="entry name" value="ATP-grasp fold, A domain"/>
    <property type="match status" value="1"/>
</dbReference>
<evidence type="ECO:0000256" key="10">
    <source>
        <dbReference type="ARBA" id="ARBA00022840"/>
    </source>
</evidence>
<dbReference type="SUPFAM" id="SSF56059">
    <property type="entry name" value="Glutathione synthetase ATP-binding domain-like"/>
    <property type="match status" value="1"/>
</dbReference>
<evidence type="ECO:0000256" key="4">
    <source>
        <dbReference type="ARBA" id="ARBA00004752"/>
    </source>
</evidence>
<dbReference type="EC" id="6.3.2.4" evidence="6 15"/>
<comment type="function">
    <text evidence="2 15">Cell wall formation.</text>
</comment>
<dbReference type="InterPro" id="IPR011127">
    <property type="entry name" value="Dala_Dala_lig_N"/>
</dbReference>
<dbReference type="Pfam" id="PF07478">
    <property type="entry name" value="Dala_Dala_lig_C"/>
    <property type="match status" value="1"/>
</dbReference>
<proteinExistence type="inferred from homology"/>
<evidence type="ECO:0000259" key="19">
    <source>
        <dbReference type="PROSITE" id="PS50975"/>
    </source>
</evidence>
<evidence type="ECO:0000256" key="1">
    <source>
        <dbReference type="ARBA" id="ARBA00001936"/>
    </source>
</evidence>
<evidence type="ECO:0000256" key="14">
    <source>
        <dbReference type="ARBA" id="ARBA00047614"/>
    </source>
</evidence>
<dbReference type="PROSITE" id="PS00843">
    <property type="entry name" value="DALA_DALA_LIGASE_1"/>
    <property type="match status" value="1"/>
</dbReference>
<evidence type="ECO:0000256" key="5">
    <source>
        <dbReference type="ARBA" id="ARBA00010871"/>
    </source>
</evidence>
<feature type="binding site" evidence="17">
    <location>
        <position position="278"/>
    </location>
    <ligand>
        <name>Mg(2+)</name>
        <dbReference type="ChEBI" id="CHEBI:18420"/>
        <label>1</label>
    </ligand>
</feature>
<dbReference type="InterPro" id="IPR013815">
    <property type="entry name" value="ATP_grasp_subdomain_1"/>
</dbReference>
<dbReference type="PROSITE" id="PS50975">
    <property type="entry name" value="ATP_GRASP"/>
    <property type="match status" value="1"/>
</dbReference>
<evidence type="ECO:0000256" key="18">
    <source>
        <dbReference type="PROSITE-ProRule" id="PRU00409"/>
    </source>
</evidence>
<keyword evidence="11 15" id="KW-0133">Cell shape</keyword>
<dbReference type="SUPFAM" id="SSF52440">
    <property type="entry name" value="PreATP-grasp domain"/>
    <property type="match status" value="1"/>
</dbReference>
<evidence type="ECO:0000256" key="9">
    <source>
        <dbReference type="ARBA" id="ARBA00022741"/>
    </source>
</evidence>
<dbReference type="PANTHER" id="PTHR23132">
    <property type="entry name" value="D-ALANINE--D-ALANINE LIGASE"/>
    <property type="match status" value="1"/>
</dbReference>
<evidence type="ECO:0000256" key="8">
    <source>
        <dbReference type="ARBA" id="ARBA00022598"/>
    </source>
</evidence>
<evidence type="ECO:0000313" key="20">
    <source>
        <dbReference type="EMBL" id="VFK43759.1"/>
    </source>
</evidence>
<feature type="active site" evidence="16">
    <location>
        <position position="289"/>
    </location>
</feature>
<keyword evidence="10 18" id="KW-0067">ATP-binding</keyword>
<evidence type="ECO:0000256" key="7">
    <source>
        <dbReference type="ARBA" id="ARBA00022490"/>
    </source>
</evidence>
<keyword evidence="7 15" id="KW-0963">Cytoplasm</keyword>
<comment type="catalytic activity">
    <reaction evidence="14 15">
        <text>2 D-alanine + ATP = D-alanyl-D-alanine + ADP + phosphate + H(+)</text>
        <dbReference type="Rhea" id="RHEA:11224"/>
        <dbReference type="ChEBI" id="CHEBI:15378"/>
        <dbReference type="ChEBI" id="CHEBI:30616"/>
        <dbReference type="ChEBI" id="CHEBI:43474"/>
        <dbReference type="ChEBI" id="CHEBI:57416"/>
        <dbReference type="ChEBI" id="CHEBI:57822"/>
        <dbReference type="ChEBI" id="CHEBI:456216"/>
        <dbReference type="EC" id="6.3.2.4"/>
    </reaction>
</comment>
<dbReference type="AlphaFoldDB" id="A0A450YQJ2"/>
<protein>
    <recommendedName>
        <fullName evidence="6 15">D-alanine--D-alanine ligase</fullName>
        <ecNumber evidence="6 15">6.3.2.4</ecNumber>
    </recommendedName>
    <alternativeName>
        <fullName evidence="15">D-Ala-D-Ala ligase</fullName>
    </alternativeName>
    <alternativeName>
        <fullName evidence="15">D-alanylalanine synthetase</fullName>
    </alternativeName>
</protein>
<dbReference type="InterPro" id="IPR011761">
    <property type="entry name" value="ATP-grasp"/>
</dbReference>
<dbReference type="Gene3D" id="3.40.50.20">
    <property type="match status" value="1"/>
</dbReference>
<comment type="subcellular location">
    <subcellularLocation>
        <location evidence="3 15">Cytoplasm</location>
    </subcellularLocation>
</comment>
<sequence length="314" mass="34536">MEIHLKTPSVNHPADFGKVAVLFGGVSAERLISLESGRAALNALRRNDVDAYGIDVGKDVLTQLVRNCYDRVFVALHGRGGEDGTLQGALETIRIAYTGSGVLGSALSMDKARTKYLWQAAGIPTPPFRVVGSEIELIQAVDELELPVIVKPIHEGSSIGISKLDDLGGVNEAWLRAVHYDSLVLVERWIDGVEYTASILDRKVLPLIRLETQRIFYDFRAKYSPNAGTRYYCPCGLDAYREKLLANIALRAFEVLGAHGWGRVDFLCDASGEPWFIEINTVPGLTDHSLLPMAARSVGLGFEQLVWRILETSL</sequence>
<evidence type="ECO:0000256" key="16">
    <source>
        <dbReference type="PIRSR" id="PIRSR039102-1"/>
    </source>
</evidence>
<dbReference type="InterPro" id="IPR000291">
    <property type="entry name" value="D-Ala_lig_Van_CS"/>
</dbReference>
<dbReference type="GO" id="GO:0009252">
    <property type="term" value="P:peptidoglycan biosynthetic process"/>
    <property type="evidence" value="ECO:0007669"/>
    <property type="project" value="UniProtKB-UniRule"/>
</dbReference>
<evidence type="ECO:0000256" key="15">
    <source>
        <dbReference type="HAMAP-Rule" id="MF_00047"/>
    </source>
</evidence>
<dbReference type="GO" id="GO:0046872">
    <property type="term" value="F:metal ion binding"/>
    <property type="evidence" value="ECO:0007669"/>
    <property type="project" value="UniProtKB-KW"/>
</dbReference>
<feature type="binding site" evidence="17">
    <location>
        <position position="280"/>
    </location>
    <ligand>
        <name>Mg(2+)</name>
        <dbReference type="ChEBI" id="CHEBI:18420"/>
        <label>2</label>
    </ligand>
</feature>
<keyword evidence="17" id="KW-0464">Manganese</keyword>
<dbReference type="NCBIfam" id="TIGR01205">
    <property type="entry name" value="D_ala_D_alaTIGR"/>
    <property type="match status" value="1"/>
</dbReference>
<evidence type="ECO:0000256" key="12">
    <source>
        <dbReference type="ARBA" id="ARBA00022984"/>
    </source>
</evidence>
<reference evidence="20" key="1">
    <citation type="submission" date="2019-02" db="EMBL/GenBank/DDBJ databases">
        <authorList>
            <person name="Gruber-Vodicka R. H."/>
            <person name="Seah K. B. B."/>
        </authorList>
    </citation>
    <scope>NUCLEOTIDE SEQUENCE</scope>
    <source>
        <strain evidence="20">BECK_BZ125</strain>
    </source>
</reference>
<comment type="similarity">
    <text evidence="5 15">Belongs to the D-alanine--D-alanine ligase family.</text>
</comment>
<dbReference type="PIRSF" id="PIRSF039102">
    <property type="entry name" value="Ddl/VanB"/>
    <property type="match status" value="1"/>
</dbReference>
<keyword evidence="9 18" id="KW-0547">Nucleotide-binding</keyword>
<evidence type="ECO:0000256" key="13">
    <source>
        <dbReference type="ARBA" id="ARBA00023316"/>
    </source>
</evidence>
<feature type="active site" evidence="16">
    <location>
        <position position="29"/>
    </location>
</feature>
<dbReference type="UniPathway" id="UPA00219"/>
<evidence type="ECO:0000256" key="6">
    <source>
        <dbReference type="ARBA" id="ARBA00012216"/>
    </source>
</evidence>
<gene>
    <name evidence="15" type="primary">ddl</name>
    <name evidence="20" type="ORF">BECKTC1821E_GA0114239_102820</name>
</gene>
<dbReference type="PANTHER" id="PTHR23132:SF23">
    <property type="entry name" value="D-ALANINE--D-ALANINE LIGASE B"/>
    <property type="match status" value="1"/>
</dbReference>
<comment type="pathway">
    <text evidence="4 15">Cell wall biogenesis; peptidoglycan biosynthesis.</text>
</comment>
<feature type="binding site" evidence="17">
    <location>
        <position position="265"/>
    </location>
    <ligand>
        <name>Mg(2+)</name>
        <dbReference type="ChEBI" id="CHEBI:18420"/>
        <label>1</label>
    </ligand>
</feature>
<feature type="binding site" evidence="17">
    <location>
        <position position="278"/>
    </location>
    <ligand>
        <name>Mg(2+)</name>
        <dbReference type="ChEBI" id="CHEBI:18420"/>
        <label>2</label>
    </ligand>
</feature>
<evidence type="ECO:0000256" key="17">
    <source>
        <dbReference type="PIRSR" id="PIRSR039102-3"/>
    </source>
</evidence>
<accession>A0A450YQJ2</accession>
<evidence type="ECO:0000256" key="3">
    <source>
        <dbReference type="ARBA" id="ARBA00004496"/>
    </source>
</evidence>
<dbReference type="Gene3D" id="3.30.470.20">
    <property type="entry name" value="ATP-grasp fold, B domain"/>
    <property type="match status" value="1"/>
</dbReference>
<dbReference type="Pfam" id="PF01820">
    <property type="entry name" value="Dala_Dala_lig_N"/>
    <property type="match status" value="1"/>
</dbReference>
<dbReference type="GO" id="GO:0071555">
    <property type="term" value="P:cell wall organization"/>
    <property type="evidence" value="ECO:0007669"/>
    <property type="project" value="UniProtKB-KW"/>
</dbReference>
<comment type="cofactor">
    <cofactor evidence="17">
        <name>Mg(2+)</name>
        <dbReference type="ChEBI" id="CHEBI:18420"/>
    </cofactor>
    <cofactor evidence="17">
        <name>Mn(2+)</name>
        <dbReference type="ChEBI" id="CHEBI:29035"/>
    </cofactor>
    <text evidence="17">Binds 2 magnesium or manganese ions per subunit.</text>
</comment>
<dbReference type="InterPro" id="IPR005905">
    <property type="entry name" value="D_ala_D_ala"/>
</dbReference>
<keyword evidence="12 15" id="KW-0573">Peptidoglycan synthesis</keyword>
<dbReference type="HAMAP" id="MF_00047">
    <property type="entry name" value="Dala_Dala_lig"/>
    <property type="match status" value="1"/>
</dbReference>
<dbReference type="PROSITE" id="PS00844">
    <property type="entry name" value="DALA_DALA_LIGASE_2"/>
    <property type="match status" value="1"/>
</dbReference>
<keyword evidence="13 15" id="KW-0961">Cell wall biogenesis/degradation</keyword>
<evidence type="ECO:0000256" key="2">
    <source>
        <dbReference type="ARBA" id="ARBA00003921"/>
    </source>
</evidence>
<keyword evidence="17" id="KW-0460">Magnesium</keyword>
<dbReference type="GO" id="GO:0008360">
    <property type="term" value="P:regulation of cell shape"/>
    <property type="evidence" value="ECO:0007669"/>
    <property type="project" value="UniProtKB-KW"/>
</dbReference>
<dbReference type="NCBIfam" id="NF002378">
    <property type="entry name" value="PRK01372.1"/>
    <property type="match status" value="1"/>
</dbReference>
<name>A0A450YQJ2_9GAMM</name>
<organism evidence="20">
    <name type="scientific">Candidatus Kentrum sp. TC</name>
    <dbReference type="NCBI Taxonomy" id="2126339"/>
    <lineage>
        <taxon>Bacteria</taxon>
        <taxon>Pseudomonadati</taxon>
        <taxon>Pseudomonadota</taxon>
        <taxon>Gammaproteobacteria</taxon>
        <taxon>Candidatus Kentrum</taxon>
    </lineage>
</organism>
<dbReference type="GO" id="GO:0008716">
    <property type="term" value="F:D-alanine-D-alanine ligase activity"/>
    <property type="evidence" value="ECO:0007669"/>
    <property type="project" value="UniProtKB-UniRule"/>
</dbReference>
<comment type="cofactor">
    <cofactor evidence="1">
        <name>Mn(2+)</name>
        <dbReference type="ChEBI" id="CHEBI:29035"/>
    </cofactor>
</comment>
<keyword evidence="17" id="KW-0479">Metal-binding</keyword>
<feature type="active site" evidence="16">
    <location>
        <position position="157"/>
    </location>
</feature>
<dbReference type="EMBL" id="CAADFT010000028">
    <property type="protein sequence ID" value="VFK43759.1"/>
    <property type="molecule type" value="Genomic_DNA"/>
</dbReference>
<feature type="domain" description="ATP-grasp" evidence="19">
    <location>
        <begin position="115"/>
        <end position="311"/>
    </location>
</feature>